<accession>A0A2G2WTX0</accession>
<protein>
    <submittedName>
        <fullName evidence="1">Uncharacterized protein</fullName>
    </submittedName>
</protein>
<sequence>MAYYTCNFPDIFSWIHNLPSISKWKTDSISVCISPSCSSQPSLKLSVAKNYQFCIVADYNLSISLWTSKPLKLRHNSTKLLDDESIFSLLINFVQDVLNYGPNKNSSFVLRVPRIDFNNSSFKEIFNFSFLTLAFIICIYEAPADLRSTSIIALKNQFSCPQSRQASKLLVKILGSNIEEQWMRSVNLAITNWIVEINNSSNHPMKTPCTLFSYSFSTQGLWKVQLYCPIIAMDVETYTSSLSDDNLRFSLNFHQLEGVIQLNHKVIVRKKWIEVMVNTDNIRCDVVRLVNESLMSERGAGISEKHFPSRISLQLTPTLQSNVLSISVNKSSDNPLREIGMEKTIEAGFDPPNTYMGLKVSAGETVVTSMKPWKFEQSVNGDGANLNWFLHDSGNGREVFSSKPSVFSLIQPKAWFKNRYSSVYRPFTKQGGVIFAGDEYGESVCWKVDKRAIGKTMEWELKGRVWLTYWPNKHLTSYAETRRLEFREVLHLNLA</sequence>
<comment type="caution">
    <text evidence="1">The sequence shown here is derived from an EMBL/GenBank/DDBJ whole genome shotgun (WGS) entry which is preliminary data.</text>
</comment>
<dbReference type="AlphaFoldDB" id="A0A2G2WTX0"/>
<dbReference type="PANTHER" id="PTHR31439">
    <property type="entry name" value="EXPRESSED PROTEIN"/>
    <property type="match status" value="1"/>
</dbReference>
<keyword evidence="2" id="KW-1185">Reference proteome</keyword>
<dbReference type="EMBL" id="MLFT02000005">
    <property type="protein sequence ID" value="PHT48619.1"/>
    <property type="molecule type" value="Genomic_DNA"/>
</dbReference>
<gene>
    <name evidence="1" type="ORF">CQW23_12827</name>
</gene>
<dbReference type="PANTHER" id="PTHR31439:SF4">
    <property type="entry name" value="NEURONAL PAS DOMAIN PROTEIN"/>
    <property type="match status" value="1"/>
</dbReference>
<dbReference type="Proteomes" id="UP000224567">
    <property type="component" value="Unassembled WGS sequence"/>
</dbReference>
<reference evidence="1 2" key="1">
    <citation type="journal article" date="2017" name="Genome Biol.">
        <title>New reference genome sequences of hot pepper reveal the massive evolution of plant disease-resistance genes by retroduplication.</title>
        <authorList>
            <person name="Kim S."/>
            <person name="Park J."/>
            <person name="Yeom S.I."/>
            <person name="Kim Y.M."/>
            <person name="Seo E."/>
            <person name="Kim K.T."/>
            <person name="Kim M.S."/>
            <person name="Lee J.M."/>
            <person name="Cheong K."/>
            <person name="Shin H.S."/>
            <person name="Kim S.B."/>
            <person name="Han K."/>
            <person name="Lee J."/>
            <person name="Park M."/>
            <person name="Lee H.A."/>
            <person name="Lee H.Y."/>
            <person name="Lee Y."/>
            <person name="Oh S."/>
            <person name="Lee J.H."/>
            <person name="Choi E."/>
            <person name="Choi E."/>
            <person name="Lee S.E."/>
            <person name="Jeon J."/>
            <person name="Kim H."/>
            <person name="Choi G."/>
            <person name="Song H."/>
            <person name="Lee J."/>
            <person name="Lee S.C."/>
            <person name="Kwon J.K."/>
            <person name="Lee H.Y."/>
            <person name="Koo N."/>
            <person name="Hong Y."/>
            <person name="Kim R.W."/>
            <person name="Kang W.H."/>
            <person name="Huh J.H."/>
            <person name="Kang B.C."/>
            <person name="Yang T.J."/>
            <person name="Lee Y.H."/>
            <person name="Bennetzen J.L."/>
            <person name="Choi D."/>
        </authorList>
    </citation>
    <scope>NUCLEOTIDE SEQUENCE [LARGE SCALE GENOMIC DNA]</scope>
    <source>
        <strain evidence="2">cv. PBC81</strain>
    </source>
</reference>
<dbReference type="OrthoDB" id="724026at2759"/>
<organism evidence="1 2">
    <name type="scientific">Capsicum baccatum</name>
    <name type="common">Peruvian pepper</name>
    <dbReference type="NCBI Taxonomy" id="33114"/>
    <lineage>
        <taxon>Eukaryota</taxon>
        <taxon>Viridiplantae</taxon>
        <taxon>Streptophyta</taxon>
        <taxon>Embryophyta</taxon>
        <taxon>Tracheophyta</taxon>
        <taxon>Spermatophyta</taxon>
        <taxon>Magnoliopsida</taxon>
        <taxon>eudicotyledons</taxon>
        <taxon>Gunneridae</taxon>
        <taxon>Pentapetalae</taxon>
        <taxon>asterids</taxon>
        <taxon>lamiids</taxon>
        <taxon>Solanales</taxon>
        <taxon>Solanaceae</taxon>
        <taxon>Solanoideae</taxon>
        <taxon>Capsiceae</taxon>
        <taxon>Capsicum</taxon>
    </lineage>
</organism>
<evidence type="ECO:0000313" key="1">
    <source>
        <dbReference type="EMBL" id="PHT48619.1"/>
    </source>
</evidence>
<evidence type="ECO:0000313" key="2">
    <source>
        <dbReference type="Proteomes" id="UP000224567"/>
    </source>
</evidence>
<dbReference type="STRING" id="33114.A0A2G2WTX0"/>
<name>A0A2G2WTX0_CAPBA</name>
<proteinExistence type="predicted"/>
<reference evidence="2" key="2">
    <citation type="journal article" date="2017" name="J. Anim. Genet.">
        <title>Multiple reference genome sequences of hot pepper reveal the massive evolution of plant disease resistance genes by retroduplication.</title>
        <authorList>
            <person name="Kim S."/>
            <person name="Park J."/>
            <person name="Yeom S.-I."/>
            <person name="Kim Y.-M."/>
            <person name="Seo E."/>
            <person name="Kim K.-T."/>
            <person name="Kim M.-S."/>
            <person name="Lee J.M."/>
            <person name="Cheong K."/>
            <person name="Shin H.-S."/>
            <person name="Kim S.-B."/>
            <person name="Han K."/>
            <person name="Lee J."/>
            <person name="Park M."/>
            <person name="Lee H.-A."/>
            <person name="Lee H.-Y."/>
            <person name="Lee Y."/>
            <person name="Oh S."/>
            <person name="Lee J.H."/>
            <person name="Choi E."/>
            <person name="Choi E."/>
            <person name="Lee S.E."/>
            <person name="Jeon J."/>
            <person name="Kim H."/>
            <person name="Choi G."/>
            <person name="Song H."/>
            <person name="Lee J."/>
            <person name="Lee S.-C."/>
            <person name="Kwon J.-K."/>
            <person name="Lee H.-Y."/>
            <person name="Koo N."/>
            <person name="Hong Y."/>
            <person name="Kim R.W."/>
            <person name="Kang W.-H."/>
            <person name="Huh J.H."/>
            <person name="Kang B.-C."/>
            <person name="Yang T.-J."/>
            <person name="Lee Y.-H."/>
            <person name="Bennetzen J.L."/>
            <person name="Choi D."/>
        </authorList>
    </citation>
    <scope>NUCLEOTIDE SEQUENCE [LARGE SCALE GENOMIC DNA]</scope>
    <source>
        <strain evidence="2">cv. PBC81</strain>
    </source>
</reference>